<organism evidence="1 2">
    <name type="scientific">Octopus vulgaris</name>
    <name type="common">Common octopus</name>
    <dbReference type="NCBI Taxonomy" id="6645"/>
    <lineage>
        <taxon>Eukaryota</taxon>
        <taxon>Metazoa</taxon>
        <taxon>Spiralia</taxon>
        <taxon>Lophotrochozoa</taxon>
        <taxon>Mollusca</taxon>
        <taxon>Cephalopoda</taxon>
        <taxon>Coleoidea</taxon>
        <taxon>Octopodiformes</taxon>
        <taxon>Octopoda</taxon>
        <taxon>Incirrata</taxon>
        <taxon>Octopodidae</taxon>
        <taxon>Octopus</taxon>
    </lineage>
</organism>
<dbReference type="Proteomes" id="UP001162480">
    <property type="component" value="Chromosome 12"/>
</dbReference>
<protein>
    <submittedName>
        <fullName evidence="1">Uncharacterized protein</fullName>
    </submittedName>
</protein>
<proteinExistence type="predicted"/>
<sequence length="72" mass="8645">MFQPQDQHKHELTEKFHLLVFAAKFLIHFLKSRIERLVIDSGSFNENNFSEVILEEAEGFKYQIVRFTRCKD</sequence>
<evidence type="ECO:0000313" key="2">
    <source>
        <dbReference type="Proteomes" id="UP001162480"/>
    </source>
</evidence>
<reference evidence="1" key="1">
    <citation type="submission" date="2023-08" db="EMBL/GenBank/DDBJ databases">
        <authorList>
            <person name="Alioto T."/>
            <person name="Alioto T."/>
            <person name="Gomez Garrido J."/>
        </authorList>
    </citation>
    <scope>NUCLEOTIDE SEQUENCE</scope>
</reference>
<dbReference type="EMBL" id="OX597825">
    <property type="protein sequence ID" value="CAI9731456.1"/>
    <property type="molecule type" value="Genomic_DNA"/>
</dbReference>
<name>A0AA36BD89_OCTVU</name>
<dbReference type="AlphaFoldDB" id="A0AA36BD89"/>
<evidence type="ECO:0000313" key="1">
    <source>
        <dbReference type="EMBL" id="CAI9731456.1"/>
    </source>
</evidence>
<keyword evidence="2" id="KW-1185">Reference proteome</keyword>
<accession>A0AA36BD89</accession>
<gene>
    <name evidence="1" type="ORF">OCTVUL_1B012949</name>
</gene>